<evidence type="ECO:0000256" key="2">
    <source>
        <dbReference type="SAM" id="Phobius"/>
    </source>
</evidence>
<feature type="region of interest" description="Disordered" evidence="1">
    <location>
        <begin position="22"/>
        <end position="47"/>
    </location>
</feature>
<keyword evidence="2" id="KW-0812">Transmembrane</keyword>
<feature type="transmembrane region" description="Helical" evidence="2">
    <location>
        <begin position="116"/>
        <end position="139"/>
    </location>
</feature>
<dbReference type="Proteomes" id="UP000001072">
    <property type="component" value="Unassembled WGS sequence"/>
</dbReference>
<protein>
    <submittedName>
        <fullName evidence="3">Uncharacterized protein</fullName>
    </submittedName>
</protein>
<keyword evidence="4" id="KW-1185">Reference proteome</keyword>
<dbReference type="GeneID" id="18937112"/>
<keyword evidence="2" id="KW-1133">Transmembrane helix</keyword>
<sequence>MVAIELYLMIDGIKMAHSANVKPADSFNSSSTFDSSLDSTTRSSNTSSSKSKFLAKVDGSVATGLSECHSDYVSGTFIPKSVGGILFVTLELLFNIVILILCLLSEISPPRIPEFFANYFPPLGQGFGVGFLGCLEIYIASITLSHKINKISLVSAWTLFVIGSLNVLLGIVFGARIRAKRSLLDAGTNYAKKVTHLDDIETGFKLAKKGKKKYLEDY</sequence>
<dbReference type="KEGG" id="mlr:MELLADRAFT_95058"/>
<dbReference type="HOGENOM" id="CLU_1267159_0_0_1"/>
<dbReference type="eggNOG" id="ENOG502S7JD">
    <property type="taxonomic scope" value="Eukaryota"/>
</dbReference>
<name>F4S8Y9_MELLP</name>
<dbReference type="EMBL" id="GL883167">
    <property type="protein sequence ID" value="EGF98891.1"/>
    <property type="molecule type" value="Genomic_DNA"/>
</dbReference>
<dbReference type="RefSeq" id="XP_007417837.1">
    <property type="nucleotide sequence ID" value="XM_007417775.1"/>
</dbReference>
<dbReference type="AlphaFoldDB" id="F4S8Y9"/>
<proteinExistence type="predicted"/>
<evidence type="ECO:0000313" key="4">
    <source>
        <dbReference type="Proteomes" id="UP000001072"/>
    </source>
</evidence>
<feature type="transmembrane region" description="Helical" evidence="2">
    <location>
        <begin position="82"/>
        <end position="104"/>
    </location>
</feature>
<dbReference type="OrthoDB" id="5327148at2759"/>
<dbReference type="InParanoid" id="F4S8Y9"/>
<keyword evidence="2" id="KW-0472">Membrane</keyword>
<feature type="compositionally biased region" description="Low complexity" evidence="1">
    <location>
        <begin position="26"/>
        <end position="47"/>
    </location>
</feature>
<accession>F4S8Y9</accession>
<evidence type="ECO:0000256" key="1">
    <source>
        <dbReference type="SAM" id="MobiDB-lite"/>
    </source>
</evidence>
<organism evidence="4">
    <name type="scientific">Melampsora larici-populina (strain 98AG31 / pathotype 3-4-7)</name>
    <name type="common">Poplar leaf rust fungus</name>
    <dbReference type="NCBI Taxonomy" id="747676"/>
    <lineage>
        <taxon>Eukaryota</taxon>
        <taxon>Fungi</taxon>
        <taxon>Dikarya</taxon>
        <taxon>Basidiomycota</taxon>
        <taxon>Pucciniomycotina</taxon>
        <taxon>Pucciniomycetes</taxon>
        <taxon>Pucciniales</taxon>
        <taxon>Melampsoraceae</taxon>
        <taxon>Melampsora</taxon>
    </lineage>
</organism>
<feature type="transmembrane region" description="Helical" evidence="2">
    <location>
        <begin position="151"/>
        <end position="173"/>
    </location>
</feature>
<evidence type="ECO:0000313" key="3">
    <source>
        <dbReference type="EMBL" id="EGF98891.1"/>
    </source>
</evidence>
<reference evidence="4" key="1">
    <citation type="journal article" date="2011" name="Proc. Natl. Acad. Sci. U.S.A.">
        <title>Obligate biotrophy features unraveled by the genomic analysis of rust fungi.</title>
        <authorList>
            <person name="Duplessis S."/>
            <person name="Cuomo C.A."/>
            <person name="Lin Y.-C."/>
            <person name="Aerts A."/>
            <person name="Tisserant E."/>
            <person name="Veneault-Fourrey C."/>
            <person name="Joly D.L."/>
            <person name="Hacquard S."/>
            <person name="Amselem J."/>
            <person name="Cantarel B.L."/>
            <person name="Chiu R."/>
            <person name="Coutinho P.M."/>
            <person name="Feau N."/>
            <person name="Field M."/>
            <person name="Frey P."/>
            <person name="Gelhaye E."/>
            <person name="Goldberg J."/>
            <person name="Grabherr M.G."/>
            <person name="Kodira C.D."/>
            <person name="Kohler A."/>
            <person name="Kuees U."/>
            <person name="Lindquist E.A."/>
            <person name="Lucas S.M."/>
            <person name="Mago R."/>
            <person name="Mauceli E."/>
            <person name="Morin E."/>
            <person name="Murat C."/>
            <person name="Pangilinan J.L."/>
            <person name="Park R."/>
            <person name="Pearson M."/>
            <person name="Quesneville H."/>
            <person name="Rouhier N."/>
            <person name="Sakthikumar S."/>
            <person name="Salamov A.A."/>
            <person name="Schmutz J."/>
            <person name="Selles B."/>
            <person name="Shapiro H."/>
            <person name="Tanguay P."/>
            <person name="Tuskan G.A."/>
            <person name="Henrissat B."/>
            <person name="Van de Peer Y."/>
            <person name="Rouze P."/>
            <person name="Ellis J.G."/>
            <person name="Dodds P.N."/>
            <person name="Schein J.E."/>
            <person name="Zhong S."/>
            <person name="Hamelin R.C."/>
            <person name="Grigoriev I.V."/>
            <person name="Szabo L.J."/>
            <person name="Martin F."/>
        </authorList>
    </citation>
    <scope>NUCLEOTIDE SEQUENCE [LARGE SCALE GENOMIC DNA]</scope>
    <source>
        <strain evidence="4">98AG31 / pathotype 3-4-7</strain>
    </source>
</reference>
<dbReference type="VEuPathDB" id="FungiDB:MELLADRAFT_95058"/>
<gene>
    <name evidence="3" type="ORF">MELLADRAFT_95058</name>
</gene>